<dbReference type="SUPFAM" id="SSF160527">
    <property type="entry name" value="V-type ATPase subunit E-like"/>
    <property type="match status" value="1"/>
</dbReference>
<dbReference type="InterPro" id="IPR038495">
    <property type="entry name" value="ATPase_E_C"/>
</dbReference>
<dbReference type="Pfam" id="PF01991">
    <property type="entry name" value="vATP-synt_E"/>
    <property type="match status" value="1"/>
</dbReference>
<dbReference type="STRING" id="329046.A0A1Y2CK36"/>
<dbReference type="Gene3D" id="3.30.2320.30">
    <property type="entry name" value="ATP synthase, E subunit, C-terminal"/>
    <property type="match status" value="1"/>
</dbReference>
<evidence type="ECO:0000313" key="5">
    <source>
        <dbReference type="Proteomes" id="UP000193642"/>
    </source>
</evidence>
<comment type="similarity">
    <text evidence="1">Belongs to the V-ATPase E subunit family.</text>
</comment>
<sequence length="228" mass="25954">MAQRLNDNEVAAEMNKMVSFIKQEALEKAREIKVKADEEFNIEKAKLVRQETIAIEAFYQKKLKQAEVSRKIAQSNHINKNRLRVLQQRQQVLNDLFQEVRAKLFTISQDSAKYSVLLKDLLLQAFFQLMEKKIAVQCRKKDVDIVNKAIEEAKAAYKAKLGQDVEVTIDATNSIPESSSGGVIVSANEGRFLLNNTLEARLDLLCDAMLPDIRIMLFGVSTTRAFYN</sequence>
<dbReference type="GO" id="GO:0046961">
    <property type="term" value="F:proton-transporting ATPase activity, rotational mechanism"/>
    <property type="evidence" value="ECO:0007669"/>
    <property type="project" value="InterPro"/>
</dbReference>
<keyword evidence="2" id="KW-0813">Transport</keyword>
<dbReference type="GO" id="GO:0000221">
    <property type="term" value="C:vacuolar proton-transporting V-type ATPase, V1 domain"/>
    <property type="evidence" value="ECO:0007669"/>
    <property type="project" value="EnsemblFungi"/>
</dbReference>
<gene>
    <name evidence="4" type="ORF">BCR33DRAFT_696408</name>
</gene>
<dbReference type="InterPro" id="IPR002842">
    <property type="entry name" value="ATPase_V1_Esu"/>
</dbReference>
<keyword evidence="5" id="KW-1185">Reference proteome</keyword>
<keyword evidence="3" id="KW-0406">Ion transport</keyword>
<evidence type="ECO:0000256" key="1">
    <source>
        <dbReference type="ARBA" id="ARBA00005901"/>
    </source>
</evidence>
<comment type="caution">
    <text evidence="4">The sequence shown here is derived from an EMBL/GenBank/DDBJ whole genome shotgun (WGS) entry which is preliminary data.</text>
</comment>
<dbReference type="GO" id="GO:0000329">
    <property type="term" value="C:fungal-type vacuole membrane"/>
    <property type="evidence" value="ECO:0007669"/>
    <property type="project" value="EnsemblFungi"/>
</dbReference>
<dbReference type="AlphaFoldDB" id="A0A1Y2CK36"/>
<dbReference type="PANTHER" id="PTHR45715">
    <property type="entry name" value="ATPASE H+-TRANSPORTING V1 SUBUNIT E1A-RELATED"/>
    <property type="match status" value="1"/>
</dbReference>
<name>A0A1Y2CK36_9FUNG</name>
<organism evidence="4 5">
    <name type="scientific">Rhizoclosmatium globosum</name>
    <dbReference type="NCBI Taxonomy" id="329046"/>
    <lineage>
        <taxon>Eukaryota</taxon>
        <taxon>Fungi</taxon>
        <taxon>Fungi incertae sedis</taxon>
        <taxon>Chytridiomycota</taxon>
        <taxon>Chytridiomycota incertae sedis</taxon>
        <taxon>Chytridiomycetes</taxon>
        <taxon>Chytridiales</taxon>
        <taxon>Chytriomycetaceae</taxon>
        <taxon>Rhizoclosmatium</taxon>
    </lineage>
</organism>
<evidence type="ECO:0000256" key="2">
    <source>
        <dbReference type="ARBA" id="ARBA00022448"/>
    </source>
</evidence>
<reference evidence="4 5" key="1">
    <citation type="submission" date="2016-07" db="EMBL/GenBank/DDBJ databases">
        <title>Pervasive Adenine N6-methylation of Active Genes in Fungi.</title>
        <authorList>
            <consortium name="DOE Joint Genome Institute"/>
            <person name="Mondo S.J."/>
            <person name="Dannebaum R.O."/>
            <person name="Kuo R.C."/>
            <person name="Labutti K."/>
            <person name="Haridas S."/>
            <person name="Kuo A."/>
            <person name="Salamov A."/>
            <person name="Ahrendt S.R."/>
            <person name="Lipzen A."/>
            <person name="Sullivan W."/>
            <person name="Andreopoulos W.B."/>
            <person name="Clum A."/>
            <person name="Lindquist E."/>
            <person name="Daum C."/>
            <person name="Ramamoorthy G.K."/>
            <person name="Gryganskyi A."/>
            <person name="Culley D."/>
            <person name="Magnuson J.K."/>
            <person name="James T.Y."/>
            <person name="O'Malley M.A."/>
            <person name="Stajich J.E."/>
            <person name="Spatafora J.W."/>
            <person name="Visel A."/>
            <person name="Grigoriev I.V."/>
        </authorList>
    </citation>
    <scope>NUCLEOTIDE SEQUENCE [LARGE SCALE GENOMIC DNA]</scope>
    <source>
        <strain evidence="4 5">JEL800</strain>
    </source>
</reference>
<accession>A0A1Y2CK36</accession>
<dbReference type="GO" id="GO:0045121">
    <property type="term" value="C:membrane raft"/>
    <property type="evidence" value="ECO:0007669"/>
    <property type="project" value="EnsemblFungi"/>
</dbReference>
<dbReference type="OrthoDB" id="10263003at2759"/>
<evidence type="ECO:0000313" key="4">
    <source>
        <dbReference type="EMBL" id="ORY47383.1"/>
    </source>
</evidence>
<dbReference type="EMBL" id="MCGO01000014">
    <property type="protein sequence ID" value="ORY47383.1"/>
    <property type="molecule type" value="Genomic_DNA"/>
</dbReference>
<dbReference type="HAMAP" id="MF_00311">
    <property type="entry name" value="ATP_synth_E_arch"/>
    <property type="match status" value="1"/>
</dbReference>
<protein>
    <submittedName>
        <fullName evidence="4">ATPase, V1/A1 complex, subunit E</fullName>
    </submittedName>
</protein>
<proteinExistence type="inferred from homology"/>
<evidence type="ECO:0000256" key="3">
    <source>
        <dbReference type="ARBA" id="ARBA00023065"/>
    </source>
</evidence>
<dbReference type="Gene3D" id="6.10.250.1620">
    <property type="match status" value="1"/>
</dbReference>
<dbReference type="Proteomes" id="UP000193642">
    <property type="component" value="Unassembled WGS sequence"/>
</dbReference>